<dbReference type="AlphaFoldDB" id="A0AAD4IHQ7"/>
<evidence type="ECO:0000313" key="4">
    <source>
        <dbReference type="EMBL" id="KAG9194792.1"/>
    </source>
</evidence>
<protein>
    <submittedName>
        <fullName evidence="4">Uncharacterized protein</fullName>
    </submittedName>
</protein>
<accession>A0AAD4IHQ7</accession>
<evidence type="ECO:0000256" key="3">
    <source>
        <dbReference type="SAM" id="Phobius"/>
    </source>
</evidence>
<feature type="coiled-coil region" evidence="1">
    <location>
        <begin position="371"/>
        <end position="454"/>
    </location>
</feature>
<feature type="coiled-coil region" evidence="1">
    <location>
        <begin position="184"/>
        <end position="286"/>
    </location>
</feature>
<organism evidence="4 5">
    <name type="scientific">Alternaria panax</name>
    <dbReference type="NCBI Taxonomy" id="48097"/>
    <lineage>
        <taxon>Eukaryota</taxon>
        <taxon>Fungi</taxon>
        <taxon>Dikarya</taxon>
        <taxon>Ascomycota</taxon>
        <taxon>Pezizomycotina</taxon>
        <taxon>Dothideomycetes</taxon>
        <taxon>Pleosporomycetidae</taxon>
        <taxon>Pleosporales</taxon>
        <taxon>Pleosporineae</taxon>
        <taxon>Pleosporaceae</taxon>
        <taxon>Alternaria</taxon>
        <taxon>Alternaria sect. Panax</taxon>
    </lineage>
</organism>
<feature type="compositionally biased region" description="Polar residues" evidence="2">
    <location>
        <begin position="480"/>
        <end position="496"/>
    </location>
</feature>
<name>A0AAD4IHQ7_9PLEO</name>
<feature type="coiled-coil region" evidence="1">
    <location>
        <begin position="315"/>
        <end position="342"/>
    </location>
</feature>
<feature type="compositionally biased region" description="Polar residues" evidence="2">
    <location>
        <begin position="457"/>
        <end position="466"/>
    </location>
</feature>
<dbReference type="Gene3D" id="1.10.287.1490">
    <property type="match status" value="1"/>
</dbReference>
<feature type="compositionally biased region" description="Basic and acidic residues" evidence="2">
    <location>
        <begin position="520"/>
        <end position="531"/>
    </location>
</feature>
<feature type="compositionally biased region" description="Basic and acidic residues" evidence="2">
    <location>
        <begin position="621"/>
        <end position="630"/>
    </location>
</feature>
<feature type="region of interest" description="Disordered" evidence="2">
    <location>
        <begin position="609"/>
        <end position="630"/>
    </location>
</feature>
<proteinExistence type="predicted"/>
<gene>
    <name evidence="4" type="ORF">G6011_04827</name>
</gene>
<sequence length="630" mass="70391">MPDTPDDAIFIAAIIVAFFSGALLIDWIRSVRDVGKQKQWYDAQMKALERGFSASKHLPTLVTAIQSSVNALHGKADDSNGRFEDKSSRIDEISLALDHIHKHQHQDFDIKKPSRVQPSIDVSAQDFRELLDVVQTLQDTLTSTNKNTTASPQLSSTGVPTKEINPAFSDIPTLSTHPESPPLLSKLDQYAARLQAESSDLQSQCESPNEGNRDLKQSLEAAQKMNVNIRDNATTAADKHWKRLLDNETRLNRIQRDSLQKAQGEMQDLSKQMDELAHTNTELREEIMRVAKSAEEYNAGLEELRRGQADRNLDQKHLEEDYERLSSDVETLKSRLWSAEIERSKKEAEIKSLSSLHESTQVLATTKDATINELNKRLAHDANQLNRISTERGVLVEENKSMDARIRTLEKKILQDKQQIDCLTNEVDAATKQKEIFEQELEELDQARKALEHNTVARGSSSSDSPEQTKEFEPDADRQTVPSCQSLTSETASQGELGQESAKDSKIESTTPVAVPVDTYDGKDPEPHTNADEGSNNATQETPMPGDSATESQRASDDGKSEDVSDPIVSSSKPDTAPATPPATSNLVKDYCRGCKAYVLLKTFTKRDGTRHPDWHKHHKETQCRIEMPH</sequence>
<feature type="compositionally biased region" description="Polar residues" evidence="2">
    <location>
        <begin position="144"/>
        <end position="159"/>
    </location>
</feature>
<feature type="compositionally biased region" description="Basic and acidic residues" evidence="2">
    <location>
        <begin position="467"/>
        <end position="478"/>
    </location>
</feature>
<evidence type="ECO:0000256" key="2">
    <source>
        <dbReference type="SAM" id="MobiDB-lite"/>
    </source>
</evidence>
<feature type="compositionally biased region" description="Polar residues" evidence="2">
    <location>
        <begin position="532"/>
        <end position="542"/>
    </location>
</feature>
<evidence type="ECO:0000313" key="5">
    <source>
        <dbReference type="Proteomes" id="UP001199106"/>
    </source>
</evidence>
<dbReference type="Proteomes" id="UP001199106">
    <property type="component" value="Unassembled WGS sequence"/>
</dbReference>
<keyword evidence="3" id="KW-0812">Transmembrane</keyword>
<feature type="compositionally biased region" description="Basic and acidic residues" evidence="2">
    <location>
        <begin position="554"/>
        <end position="563"/>
    </location>
</feature>
<reference evidence="4" key="1">
    <citation type="submission" date="2021-07" db="EMBL/GenBank/DDBJ databases">
        <title>Genome Resource of American Ginseng Black Spot Pathogen Alternaria panax.</title>
        <authorList>
            <person name="Qiu C."/>
            <person name="Wang W."/>
            <person name="Liu Z."/>
        </authorList>
    </citation>
    <scope>NUCLEOTIDE SEQUENCE</scope>
    <source>
        <strain evidence="4">BNCC115425</strain>
    </source>
</reference>
<keyword evidence="3" id="KW-1133">Transmembrane helix</keyword>
<keyword evidence="3" id="KW-0472">Membrane</keyword>
<feature type="transmembrane region" description="Helical" evidence="3">
    <location>
        <begin position="7"/>
        <end position="28"/>
    </location>
</feature>
<comment type="caution">
    <text evidence="4">The sequence shown here is derived from an EMBL/GenBank/DDBJ whole genome shotgun (WGS) entry which is preliminary data.</text>
</comment>
<keyword evidence="5" id="KW-1185">Reference proteome</keyword>
<evidence type="ECO:0000256" key="1">
    <source>
        <dbReference type="SAM" id="Coils"/>
    </source>
</evidence>
<feature type="region of interest" description="Disordered" evidence="2">
    <location>
        <begin position="144"/>
        <end position="183"/>
    </location>
</feature>
<keyword evidence="1" id="KW-0175">Coiled coil</keyword>
<feature type="region of interest" description="Disordered" evidence="2">
    <location>
        <begin position="455"/>
        <end position="587"/>
    </location>
</feature>
<dbReference type="EMBL" id="JAANER010000002">
    <property type="protein sequence ID" value="KAG9194792.1"/>
    <property type="molecule type" value="Genomic_DNA"/>
</dbReference>